<dbReference type="Gene3D" id="3.30.420.10">
    <property type="entry name" value="Ribonuclease H-like superfamily/Ribonuclease H"/>
    <property type="match status" value="2"/>
</dbReference>
<gene>
    <name evidence="4" type="ORF">D8674_024588</name>
</gene>
<proteinExistence type="predicted"/>
<dbReference type="CDD" id="cd09279">
    <property type="entry name" value="RNase_HI_like"/>
    <property type="match status" value="1"/>
</dbReference>
<organism evidence="4 5">
    <name type="scientific">Pyrus ussuriensis x Pyrus communis</name>
    <dbReference type="NCBI Taxonomy" id="2448454"/>
    <lineage>
        <taxon>Eukaryota</taxon>
        <taxon>Viridiplantae</taxon>
        <taxon>Streptophyta</taxon>
        <taxon>Embryophyta</taxon>
        <taxon>Tracheophyta</taxon>
        <taxon>Spermatophyta</taxon>
        <taxon>Magnoliopsida</taxon>
        <taxon>eudicotyledons</taxon>
        <taxon>Gunneridae</taxon>
        <taxon>Pentapetalae</taxon>
        <taxon>rosids</taxon>
        <taxon>fabids</taxon>
        <taxon>Rosales</taxon>
        <taxon>Rosaceae</taxon>
        <taxon>Amygdaloideae</taxon>
        <taxon>Maleae</taxon>
        <taxon>Pyrus</taxon>
    </lineage>
</organism>
<dbReference type="InterPro" id="IPR043502">
    <property type="entry name" value="DNA/RNA_pol_sf"/>
</dbReference>
<name>A0A5N5H3B6_9ROSA</name>
<dbReference type="CDD" id="cd01647">
    <property type="entry name" value="RT_LTR"/>
    <property type="match status" value="1"/>
</dbReference>
<reference evidence="4 5" key="3">
    <citation type="submission" date="2019-11" db="EMBL/GenBank/DDBJ databases">
        <title>A de novo genome assembly of a pear dwarfing rootstock.</title>
        <authorList>
            <person name="Wang F."/>
            <person name="Wang J."/>
            <person name="Li S."/>
            <person name="Zhang Y."/>
            <person name="Fang M."/>
            <person name="Ma L."/>
            <person name="Zhao Y."/>
            <person name="Jiang S."/>
        </authorList>
    </citation>
    <scope>NUCLEOTIDE SEQUENCE [LARGE SCALE GENOMIC DNA]</scope>
    <source>
        <strain evidence="4">S2</strain>
        <tissue evidence="4">Leaf</tissue>
    </source>
</reference>
<evidence type="ECO:0000313" key="4">
    <source>
        <dbReference type="EMBL" id="KAB2622406.1"/>
    </source>
</evidence>
<dbReference type="Proteomes" id="UP000327157">
    <property type="component" value="Chromosome 4"/>
</dbReference>
<dbReference type="InterPro" id="IPR001584">
    <property type="entry name" value="Integrase_cat-core"/>
</dbReference>
<dbReference type="InterPro" id="IPR000477">
    <property type="entry name" value="RT_dom"/>
</dbReference>
<dbReference type="PANTHER" id="PTHR37984:SF5">
    <property type="entry name" value="PROTEIN NYNRIN-LIKE"/>
    <property type="match status" value="1"/>
</dbReference>
<dbReference type="AlphaFoldDB" id="A0A5N5H3B6"/>
<evidence type="ECO:0000259" key="3">
    <source>
        <dbReference type="PROSITE" id="PS50994"/>
    </source>
</evidence>
<dbReference type="CDD" id="cd00303">
    <property type="entry name" value="retropepsin_like"/>
    <property type="match status" value="1"/>
</dbReference>
<dbReference type="Gene3D" id="3.10.10.10">
    <property type="entry name" value="HIV Type 1 Reverse Transcriptase, subunit A, domain 1"/>
    <property type="match status" value="1"/>
</dbReference>
<feature type="domain" description="RNase H type-1" evidence="2">
    <location>
        <begin position="465"/>
        <end position="598"/>
    </location>
</feature>
<dbReference type="InterPro" id="IPR002156">
    <property type="entry name" value="RNaseH_domain"/>
</dbReference>
<dbReference type="InterPro" id="IPR043128">
    <property type="entry name" value="Rev_trsase/Diguanyl_cyclase"/>
</dbReference>
<dbReference type="PROSITE" id="PS50879">
    <property type="entry name" value="RNASE_H_1"/>
    <property type="match status" value="1"/>
</dbReference>
<reference evidence="5" key="2">
    <citation type="submission" date="2019-10" db="EMBL/GenBank/DDBJ databases">
        <title>A de novo genome assembly of a pear dwarfing rootstock.</title>
        <authorList>
            <person name="Wang F."/>
            <person name="Wang J."/>
            <person name="Li S."/>
            <person name="Zhang Y."/>
            <person name="Fang M."/>
            <person name="Ma L."/>
            <person name="Zhao Y."/>
            <person name="Jiang S."/>
        </authorList>
    </citation>
    <scope>NUCLEOTIDE SEQUENCE [LARGE SCALE GENOMIC DNA]</scope>
</reference>
<dbReference type="EMBL" id="SMOL01000231">
    <property type="protein sequence ID" value="KAB2622406.1"/>
    <property type="molecule type" value="Genomic_DNA"/>
</dbReference>
<feature type="domain" description="Integrase catalytic" evidence="3">
    <location>
        <begin position="708"/>
        <end position="788"/>
    </location>
</feature>
<dbReference type="GO" id="GO:0003676">
    <property type="term" value="F:nucleic acid binding"/>
    <property type="evidence" value="ECO:0007669"/>
    <property type="project" value="InterPro"/>
</dbReference>
<dbReference type="GO" id="GO:0015074">
    <property type="term" value="P:DNA integration"/>
    <property type="evidence" value="ECO:0007669"/>
    <property type="project" value="InterPro"/>
</dbReference>
<dbReference type="InterPro" id="IPR050951">
    <property type="entry name" value="Retrovirus_Pol_polyprotein"/>
</dbReference>
<dbReference type="Pfam" id="PF13456">
    <property type="entry name" value="RVT_3"/>
    <property type="match status" value="1"/>
</dbReference>
<evidence type="ECO:0000259" key="2">
    <source>
        <dbReference type="PROSITE" id="PS50879"/>
    </source>
</evidence>
<protein>
    <submittedName>
        <fullName evidence="4">Uncharacterized protein</fullName>
    </submittedName>
</protein>
<feature type="compositionally biased region" description="Polar residues" evidence="1">
    <location>
        <begin position="179"/>
        <end position="200"/>
    </location>
</feature>
<accession>A0A5N5H3B6</accession>
<evidence type="ECO:0000256" key="1">
    <source>
        <dbReference type="SAM" id="MobiDB-lite"/>
    </source>
</evidence>
<dbReference type="InterPro" id="IPR036397">
    <property type="entry name" value="RNaseH_sf"/>
</dbReference>
<sequence>MFCGYHEYNGHDGEKCITLCDHIEALAREGKIDQFLLHPLRDNRNKRQVNPDHQVFHVEDIRGGKYQKPNWDPICFYPQEERGIIYPHNDPLIAEAHIANFDVQRILVDTGASVNIMFAEAFKTLNVAEHLLDHSVSPLINFSGDVVQPLGSVHLPFTIETLSIHDQVIKTSLDKANLNIHSGNNQPDDPRDNSFTQQAQPAEELEKAEVEKLKSIGFICEVNYPTWVANVVFVKKNPTKESLLLQKILWRMCVDYTDLNKGCSKDSFPLPLIDRLVDSTAGCELLSFMDAYSGYNQILMNPSDQEHTAFTTDKGLYCYKVMSFGLKNAGATYQRLVNSMFAEQIGKIMEVYVDDMLVKRKHVDQHIANLSKTFSILKKYRMRLNPNKCVFGVGSGKFLGFMISQRGIEANPEKIKAIMDMKEPLAEKGQAVADFIAEFTYPVDISPTPEAAASSPLETRKVEPTLPIWTLYVDGSSNQQGCGAGLVLTTLDKMVMEYALRFKFKASNNQAEYEALLASLRLAKHLGVKQINIFSDSQLVVNQVTNNFDAKDNSMAAYLAQTQLLLKHFHYQITQVPQAANSHADTPRLSSGRQDWEKNSCQIVGNTKHHGHRSIRYKSTGYLIINDQLYKRGFNLPYLWCLTPTEAEIVLREIHEGVCGDHAGSRSLAQKAFRQGYYWLTLHQDAIKISRSCDKCQRYATIHHSPPEPLTPMIIPWPFAQWRLDLIGPMPTGKGKVRYAIVAVDYFTKWAEVEPLATITEAKIEDFVWKNILCRFGIPYAIVTDNRR</sequence>
<dbReference type="InterPro" id="IPR012337">
    <property type="entry name" value="RNaseH-like_sf"/>
</dbReference>
<dbReference type="Gene3D" id="1.10.340.70">
    <property type="match status" value="1"/>
</dbReference>
<dbReference type="GO" id="GO:0004523">
    <property type="term" value="F:RNA-DNA hybrid ribonuclease activity"/>
    <property type="evidence" value="ECO:0007669"/>
    <property type="project" value="InterPro"/>
</dbReference>
<dbReference type="PROSITE" id="PS50994">
    <property type="entry name" value="INTEGRASE"/>
    <property type="match status" value="1"/>
</dbReference>
<dbReference type="OrthoDB" id="1738821at2759"/>
<dbReference type="InterPro" id="IPR041588">
    <property type="entry name" value="Integrase_H2C2"/>
</dbReference>
<dbReference type="Gene3D" id="3.30.70.270">
    <property type="match status" value="1"/>
</dbReference>
<dbReference type="Pfam" id="PF00078">
    <property type="entry name" value="RVT_1"/>
    <property type="match status" value="1"/>
</dbReference>
<keyword evidence="5" id="KW-1185">Reference proteome</keyword>
<comment type="caution">
    <text evidence="4">The sequence shown here is derived from an EMBL/GenBank/DDBJ whole genome shotgun (WGS) entry which is preliminary data.</text>
</comment>
<dbReference type="PANTHER" id="PTHR37984">
    <property type="entry name" value="PROTEIN CBG26694"/>
    <property type="match status" value="1"/>
</dbReference>
<dbReference type="SUPFAM" id="SSF53098">
    <property type="entry name" value="Ribonuclease H-like"/>
    <property type="match status" value="1"/>
</dbReference>
<reference evidence="4 5" key="1">
    <citation type="submission" date="2019-09" db="EMBL/GenBank/DDBJ databases">
        <authorList>
            <person name="Ou C."/>
        </authorList>
    </citation>
    <scope>NUCLEOTIDE SEQUENCE [LARGE SCALE GENOMIC DNA]</scope>
    <source>
        <strain evidence="4">S2</strain>
        <tissue evidence="4">Leaf</tissue>
    </source>
</reference>
<feature type="region of interest" description="Disordered" evidence="1">
    <location>
        <begin position="179"/>
        <end position="202"/>
    </location>
</feature>
<evidence type="ECO:0000313" key="5">
    <source>
        <dbReference type="Proteomes" id="UP000327157"/>
    </source>
</evidence>
<dbReference type="Pfam" id="PF17921">
    <property type="entry name" value="Integrase_H2C2"/>
    <property type="match status" value="1"/>
</dbReference>
<dbReference type="SUPFAM" id="SSF56672">
    <property type="entry name" value="DNA/RNA polymerases"/>
    <property type="match status" value="1"/>
</dbReference>